<keyword evidence="3" id="KW-1185">Reference proteome</keyword>
<gene>
    <name evidence="2" type="ORF">ONB1V03_LOCUS13221</name>
</gene>
<organism evidence="2">
    <name type="scientific">Oppiella nova</name>
    <dbReference type="NCBI Taxonomy" id="334625"/>
    <lineage>
        <taxon>Eukaryota</taxon>
        <taxon>Metazoa</taxon>
        <taxon>Ecdysozoa</taxon>
        <taxon>Arthropoda</taxon>
        <taxon>Chelicerata</taxon>
        <taxon>Arachnida</taxon>
        <taxon>Acari</taxon>
        <taxon>Acariformes</taxon>
        <taxon>Sarcoptiformes</taxon>
        <taxon>Oribatida</taxon>
        <taxon>Brachypylina</taxon>
        <taxon>Oppioidea</taxon>
        <taxon>Oppiidae</taxon>
        <taxon>Oppiella</taxon>
    </lineage>
</organism>
<protein>
    <submittedName>
        <fullName evidence="2">Uncharacterized protein</fullName>
    </submittedName>
</protein>
<dbReference type="Proteomes" id="UP000728032">
    <property type="component" value="Unassembled WGS sequence"/>
</dbReference>
<evidence type="ECO:0000313" key="3">
    <source>
        <dbReference type="Proteomes" id="UP000728032"/>
    </source>
</evidence>
<evidence type="ECO:0000313" key="2">
    <source>
        <dbReference type="EMBL" id="CAD7656585.1"/>
    </source>
</evidence>
<feature type="region of interest" description="Disordered" evidence="1">
    <location>
        <begin position="354"/>
        <end position="425"/>
    </location>
</feature>
<dbReference type="Pfam" id="PF15996">
    <property type="entry name" value="PNISR"/>
    <property type="match status" value="2"/>
</dbReference>
<feature type="compositionally biased region" description="Basic and acidic residues" evidence="1">
    <location>
        <begin position="230"/>
        <end position="275"/>
    </location>
</feature>
<feature type="region of interest" description="Disordered" evidence="1">
    <location>
        <begin position="48"/>
        <end position="68"/>
    </location>
</feature>
<dbReference type="PANTHER" id="PTHR31518">
    <property type="entry name" value="ARGININE/SERINE-RICH PROTEIN PNISR"/>
    <property type="match status" value="1"/>
</dbReference>
<feature type="compositionally biased region" description="Basic and acidic residues" evidence="1">
    <location>
        <begin position="404"/>
        <end position="425"/>
    </location>
</feature>
<name>A0A7R9MAY8_9ACAR</name>
<dbReference type="AlphaFoldDB" id="A0A7R9MAY8"/>
<sequence>MWPSNGGHEESQGWTREQHQWSSQQSSYCLSVPHESVDWAQLAKQWIQMQGQSPHTPPPPPPHHRMPQPMVSMASQMPPIVSQQLHPRPPPLPPHFAPLAPGVGPHRPLVIPEDMSRPVYQTPIEANNWNRSRPPVTIIHHSLPPMAPMPPIPQPLLPTPPPPMRAMRPPMGLNYQPPYDWRAPGGPPPMHSPNSGPSDGGKPAMDQMMESMAALDAAKKKNLPIWLREGLEKMERERNRQKEREKEEHERMERARAVRHKEEELRREIEWEQKLANRYASDDDDDRDSNEGSVGGHRSGGDESAPVDEEQMMLRVRKVLTQLLLEVTDSEIESIATDAYNKALDRVPAVRLSIESTSFKKPTASGGLTGLSGYGSESDDSADQMDDRSDEKRSETDQNTNNGHKSDSNREKDCNKSKDKSVERN</sequence>
<proteinExistence type="predicted"/>
<reference evidence="2" key="1">
    <citation type="submission" date="2020-11" db="EMBL/GenBank/DDBJ databases">
        <authorList>
            <person name="Tran Van P."/>
        </authorList>
    </citation>
    <scope>NUCLEOTIDE SEQUENCE</scope>
</reference>
<dbReference type="EMBL" id="OC926209">
    <property type="protein sequence ID" value="CAD7656585.1"/>
    <property type="molecule type" value="Genomic_DNA"/>
</dbReference>
<dbReference type="EMBL" id="CAJPVJ010011384">
    <property type="protein sequence ID" value="CAG2173772.1"/>
    <property type="molecule type" value="Genomic_DNA"/>
</dbReference>
<accession>A0A7R9MAY8</accession>
<dbReference type="OrthoDB" id="6514178at2759"/>
<feature type="region of interest" description="Disordered" evidence="1">
    <location>
        <begin position="178"/>
        <end position="209"/>
    </location>
</feature>
<dbReference type="InterPro" id="IPR031937">
    <property type="entry name" value="PNISR"/>
</dbReference>
<feature type="region of interest" description="Disordered" evidence="1">
    <location>
        <begin position="1"/>
        <end position="26"/>
    </location>
</feature>
<evidence type="ECO:0000256" key="1">
    <source>
        <dbReference type="SAM" id="MobiDB-lite"/>
    </source>
</evidence>
<feature type="compositionally biased region" description="Basic and acidic residues" evidence="1">
    <location>
        <begin position="385"/>
        <end position="396"/>
    </location>
</feature>
<feature type="non-terminal residue" evidence="2">
    <location>
        <position position="425"/>
    </location>
</feature>
<feature type="region of interest" description="Disordered" evidence="1">
    <location>
        <begin position="230"/>
        <end position="310"/>
    </location>
</feature>
<feature type="compositionally biased region" description="Basic and acidic residues" evidence="1">
    <location>
        <begin position="7"/>
        <end position="19"/>
    </location>
</feature>